<dbReference type="Proteomes" id="UP000253345">
    <property type="component" value="Unassembled WGS sequence"/>
</dbReference>
<dbReference type="EMBL" id="QPJL01000015">
    <property type="protein sequence ID" value="RCW81344.1"/>
    <property type="molecule type" value="Genomic_DNA"/>
</dbReference>
<proteinExistence type="predicted"/>
<comment type="caution">
    <text evidence="2">The sequence shown here is derived from an EMBL/GenBank/DDBJ whole genome shotgun (WGS) entry which is preliminary data.</text>
</comment>
<feature type="transmembrane region" description="Helical" evidence="1">
    <location>
        <begin position="32"/>
        <end position="54"/>
    </location>
</feature>
<protein>
    <submittedName>
        <fullName evidence="2">Uncharacterized protein</fullName>
    </submittedName>
</protein>
<accession>A0A368YT49</accession>
<keyword evidence="3" id="KW-1185">Reference proteome</keyword>
<dbReference type="AlphaFoldDB" id="A0A368YT49"/>
<reference evidence="2 3" key="1">
    <citation type="submission" date="2018-07" db="EMBL/GenBank/DDBJ databases">
        <title>Genomic Encyclopedia of Type Strains, Phase III (KMG-III): the genomes of soil and plant-associated and newly described type strains.</title>
        <authorList>
            <person name="Whitman W."/>
        </authorList>
    </citation>
    <scope>NUCLEOTIDE SEQUENCE [LARGE SCALE GENOMIC DNA]</scope>
    <source>
        <strain evidence="2 3">CECT 8525</strain>
    </source>
</reference>
<name>A0A368YT49_9RHOB</name>
<evidence type="ECO:0000256" key="1">
    <source>
        <dbReference type="SAM" id="Phobius"/>
    </source>
</evidence>
<keyword evidence="1" id="KW-1133">Transmembrane helix</keyword>
<organism evidence="2 3">
    <name type="scientific">Paracoccus lutimaris</name>
    <dbReference type="NCBI Taxonomy" id="1490030"/>
    <lineage>
        <taxon>Bacteria</taxon>
        <taxon>Pseudomonadati</taxon>
        <taxon>Pseudomonadota</taxon>
        <taxon>Alphaproteobacteria</taxon>
        <taxon>Rhodobacterales</taxon>
        <taxon>Paracoccaceae</taxon>
        <taxon>Paracoccus</taxon>
    </lineage>
</organism>
<gene>
    <name evidence="2" type="ORF">DFP89_11519</name>
</gene>
<evidence type="ECO:0000313" key="3">
    <source>
        <dbReference type="Proteomes" id="UP000253345"/>
    </source>
</evidence>
<evidence type="ECO:0000313" key="2">
    <source>
        <dbReference type="EMBL" id="RCW81344.1"/>
    </source>
</evidence>
<keyword evidence="1" id="KW-0472">Membrane</keyword>
<sequence>MPGGMIVIACLFLGAAIGWVRAARQGGKLADKLQYAAAHAMALAVLGIFLTIILSRMG</sequence>
<keyword evidence="1" id="KW-0812">Transmembrane</keyword>